<keyword evidence="2" id="KW-0732">Signal</keyword>
<evidence type="ECO:0000313" key="5">
    <source>
        <dbReference type="EMBL" id="KAJ8879148.1"/>
    </source>
</evidence>
<dbReference type="InterPro" id="IPR000981">
    <property type="entry name" value="Neurhyp_horm"/>
</dbReference>
<dbReference type="SMART" id="SM00003">
    <property type="entry name" value="NH"/>
    <property type="match status" value="1"/>
</dbReference>
<dbReference type="EMBL" id="JARBHB010000007">
    <property type="protein sequence ID" value="KAJ8879148.1"/>
    <property type="molecule type" value="Genomic_DNA"/>
</dbReference>
<protein>
    <submittedName>
        <fullName evidence="5">Uncharacterized protein</fullName>
    </submittedName>
</protein>
<evidence type="ECO:0000256" key="2">
    <source>
        <dbReference type="ARBA" id="ARBA00022729"/>
    </source>
</evidence>
<evidence type="ECO:0000256" key="1">
    <source>
        <dbReference type="ARBA" id="ARBA00007369"/>
    </source>
</evidence>
<name>A0ABQ9H4D1_9NEOP</name>
<dbReference type="PANTHER" id="PTHR11681:SF5">
    <property type="entry name" value="ISOTOCIN"/>
    <property type="match status" value="1"/>
</dbReference>
<sequence length="250" mass="26832">MQDSWFSSGNINTSPRHAARHSHPSRPSLVITSFLLQDIMKASQILCTLVAIAVLESACSACLVTNCPKGGKRSLGHGKDTLRQVPRSVDRIHIPRGGQEKNMAAMSAMPEEDWFCDKARIVFQCPRCGPAKTGHCYGADICCGVEMGCAMATVDTLVCQREQMSPEPCVGPTGHVPCGRNGKCAAPGVCCTPGTYILAAYQVLYAEGISESCTIDPSCHQALSQEMVNLFMYEVGNMRGAGQLSDVDDK</sequence>
<feature type="compositionally biased region" description="Polar residues" evidence="4">
    <location>
        <begin position="1"/>
        <end position="15"/>
    </location>
</feature>
<comment type="similarity">
    <text evidence="1">Belongs to the vasopressin/oxytocin family.</text>
</comment>
<reference evidence="5 6" key="1">
    <citation type="submission" date="2023-02" db="EMBL/GenBank/DDBJ databases">
        <title>LHISI_Scaffold_Assembly.</title>
        <authorList>
            <person name="Stuart O.P."/>
            <person name="Cleave R."/>
            <person name="Magrath M.J.L."/>
            <person name="Mikheyev A.S."/>
        </authorList>
    </citation>
    <scope>NUCLEOTIDE SEQUENCE [LARGE SCALE GENOMIC DNA]</scope>
    <source>
        <strain evidence="5">Daus_M_001</strain>
        <tissue evidence="5">Leg muscle</tissue>
    </source>
</reference>
<dbReference type="InterPro" id="IPR036387">
    <property type="entry name" value="Neurhyp_horm_dom_sf"/>
</dbReference>
<dbReference type="Gene3D" id="2.60.9.10">
    <property type="entry name" value="Neurohypophysial hormone domain"/>
    <property type="match status" value="1"/>
</dbReference>
<evidence type="ECO:0000313" key="6">
    <source>
        <dbReference type="Proteomes" id="UP001159363"/>
    </source>
</evidence>
<comment type="caution">
    <text evidence="5">The sequence shown here is derived from an EMBL/GenBank/DDBJ whole genome shotgun (WGS) entry which is preliminary data.</text>
</comment>
<dbReference type="InterPro" id="IPR022423">
    <property type="entry name" value="Neurohypophysial_hormone_CS"/>
</dbReference>
<dbReference type="Proteomes" id="UP001159363">
    <property type="component" value="Chromosome 6"/>
</dbReference>
<dbReference type="Pfam" id="PF00184">
    <property type="entry name" value="Hormone_5"/>
    <property type="match status" value="1"/>
</dbReference>
<evidence type="ECO:0000256" key="3">
    <source>
        <dbReference type="ARBA" id="ARBA00023157"/>
    </source>
</evidence>
<accession>A0ABQ9H4D1</accession>
<feature type="region of interest" description="Disordered" evidence="4">
    <location>
        <begin position="1"/>
        <end position="24"/>
    </location>
</feature>
<evidence type="ECO:0000256" key="4">
    <source>
        <dbReference type="SAM" id="MobiDB-lite"/>
    </source>
</evidence>
<organism evidence="5 6">
    <name type="scientific">Dryococelus australis</name>
    <dbReference type="NCBI Taxonomy" id="614101"/>
    <lineage>
        <taxon>Eukaryota</taxon>
        <taxon>Metazoa</taxon>
        <taxon>Ecdysozoa</taxon>
        <taxon>Arthropoda</taxon>
        <taxon>Hexapoda</taxon>
        <taxon>Insecta</taxon>
        <taxon>Pterygota</taxon>
        <taxon>Neoptera</taxon>
        <taxon>Polyneoptera</taxon>
        <taxon>Phasmatodea</taxon>
        <taxon>Verophasmatodea</taxon>
        <taxon>Anareolatae</taxon>
        <taxon>Phasmatidae</taxon>
        <taxon>Eurycanthinae</taxon>
        <taxon>Dryococelus</taxon>
    </lineage>
</organism>
<keyword evidence="3" id="KW-1015">Disulfide bond</keyword>
<keyword evidence="6" id="KW-1185">Reference proteome</keyword>
<proteinExistence type="inferred from homology"/>
<gene>
    <name evidence="5" type="ORF">PR048_019754</name>
</gene>
<dbReference type="PROSITE" id="PS00264">
    <property type="entry name" value="NEUROHYPOPHYS_HORM"/>
    <property type="match status" value="1"/>
</dbReference>
<dbReference type="PANTHER" id="PTHR11681">
    <property type="entry name" value="NEUROPHYSIN"/>
    <property type="match status" value="1"/>
</dbReference>
<dbReference type="SUPFAM" id="SSF49606">
    <property type="entry name" value="Neurophysin II"/>
    <property type="match status" value="1"/>
</dbReference>